<sequence length="121" mass="13417">MEPGHDSKLLRLFIGEADKFGHQPLYEAILFEAKKQQVAGCTVLRGIMSFGASSFVHTAKLIDISQNLPIVIEIIDAEDKINVFAETAGRMLEETGCGGLMTIEKASVLYYKPRSQKEKDK</sequence>
<reference evidence="2 3" key="1">
    <citation type="submission" date="2016-10" db="EMBL/GenBank/DDBJ databases">
        <authorList>
            <person name="de Groot N.N."/>
        </authorList>
    </citation>
    <scope>NUCLEOTIDE SEQUENCE [LARGE SCALE GENOMIC DNA]</scope>
    <source>
        <strain evidence="2 3">DSM 28286</strain>
    </source>
</reference>
<dbReference type="Pfam" id="PF02641">
    <property type="entry name" value="DUF190"/>
    <property type="match status" value="1"/>
</dbReference>
<dbReference type="InterPro" id="IPR015867">
    <property type="entry name" value="N-reg_PII/ATP_PRibTrfase_C"/>
</dbReference>
<comment type="similarity">
    <text evidence="1">Belongs to the UPF0166 family.</text>
</comment>
<evidence type="ECO:0000256" key="1">
    <source>
        <dbReference type="ARBA" id="ARBA00010554"/>
    </source>
</evidence>
<name>A0A1I5XTI5_9BACT</name>
<dbReference type="Gene3D" id="3.30.70.120">
    <property type="match status" value="1"/>
</dbReference>
<evidence type="ECO:0000313" key="2">
    <source>
        <dbReference type="EMBL" id="SFQ35220.1"/>
    </source>
</evidence>
<dbReference type="OrthoDB" id="9795599at2"/>
<dbReference type="AlphaFoldDB" id="A0A1I5XTI5"/>
<evidence type="ECO:0000313" key="3">
    <source>
        <dbReference type="Proteomes" id="UP000199031"/>
    </source>
</evidence>
<organism evidence="2 3">
    <name type="scientific">Parafilimonas terrae</name>
    <dbReference type="NCBI Taxonomy" id="1465490"/>
    <lineage>
        <taxon>Bacteria</taxon>
        <taxon>Pseudomonadati</taxon>
        <taxon>Bacteroidota</taxon>
        <taxon>Chitinophagia</taxon>
        <taxon>Chitinophagales</taxon>
        <taxon>Chitinophagaceae</taxon>
        <taxon>Parafilimonas</taxon>
    </lineage>
</organism>
<keyword evidence="3" id="KW-1185">Reference proteome</keyword>
<dbReference type="EMBL" id="FOXQ01000009">
    <property type="protein sequence ID" value="SFQ35220.1"/>
    <property type="molecule type" value="Genomic_DNA"/>
</dbReference>
<dbReference type="PANTHER" id="PTHR35983:SF1">
    <property type="entry name" value="UPF0166 PROTEIN TM_0021"/>
    <property type="match status" value="1"/>
</dbReference>
<proteinExistence type="inferred from homology"/>
<accession>A0A1I5XTI5</accession>
<dbReference type="PANTHER" id="PTHR35983">
    <property type="entry name" value="UPF0166 PROTEIN TM_0021"/>
    <property type="match status" value="1"/>
</dbReference>
<protein>
    <submittedName>
        <fullName evidence="2">Uncharacterized protein</fullName>
    </submittedName>
</protein>
<dbReference type="InterPro" id="IPR003793">
    <property type="entry name" value="UPF0166"/>
</dbReference>
<dbReference type="InterPro" id="IPR011322">
    <property type="entry name" value="N-reg_PII-like_a/b"/>
</dbReference>
<dbReference type="Proteomes" id="UP000199031">
    <property type="component" value="Unassembled WGS sequence"/>
</dbReference>
<dbReference type="RefSeq" id="WP_090660241.1">
    <property type="nucleotide sequence ID" value="NZ_FOXQ01000009.1"/>
</dbReference>
<gene>
    <name evidence="2" type="ORF">SAMN05444277_109166</name>
</gene>
<dbReference type="SUPFAM" id="SSF54913">
    <property type="entry name" value="GlnB-like"/>
    <property type="match status" value="1"/>
</dbReference>